<organism evidence="2 3">
    <name type="scientific">Arthrobacter ramosus</name>
    <dbReference type="NCBI Taxonomy" id="1672"/>
    <lineage>
        <taxon>Bacteria</taxon>
        <taxon>Bacillati</taxon>
        <taxon>Actinomycetota</taxon>
        <taxon>Actinomycetes</taxon>
        <taxon>Micrococcales</taxon>
        <taxon>Micrococcaceae</taxon>
        <taxon>Arthrobacter</taxon>
    </lineage>
</organism>
<gene>
    <name evidence="2" type="ORF">ACFFP1_22975</name>
</gene>
<dbReference type="RefSeq" id="WP_234749277.1">
    <property type="nucleotide sequence ID" value="NZ_BAAAWN010000001.1"/>
</dbReference>
<proteinExistence type="predicted"/>
<dbReference type="Proteomes" id="UP001589702">
    <property type="component" value="Unassembled WGS sequence"/>
</dbReference>
<accession>A0ABV5Y5R9</accession>
<keyword evidence="3" id="KW-1185">Reference proteome</keyword>
<evidence type="ECO:0000313" key="2">
    <source>
        <dbReference type="EMBL" id="MFB9822341.1"/>
    </source>
</evidence>
<feature type="domain" description="DUF6881" evidence="1">
    <location>
        <begin position="3"/>
        <end position="91"/>
    </location>
</feature>
<dbReference type="Pfam" id="PF21812">
    <property type="entry name" value="DUF6881"/>
    <property type="match status" value="1"/>
</dbReference>
<sequence>MKRYQRLEWHHGYDEDPTVIYSEIDAKGFETCKVEQFRGGTSTFADESTATGSTWLAEVALPSLEEIAGQTEFKAEAIDASTFEDVWRSAHEERS</sequence>
<dbReference type="EMBL" id="JBHMBC010000040">
    <property type="protein sequence ID" value="MFB9822341.1"/>
    <property type="molecule type" value="Genomic_DNA"/>
</dbReference>
<dbReference type="InterPro" id="IPR049248">
    <property type="entry name" value="DUF6881"/>
</dbReference>
<reference evidence="2 3" key="1">
    <citation type="submission" date="2024-09" db="EMBL/GenBank/DDBJ databases">
        <authorList>
            <person name="Sun Q."/>
            <person name="Mori K."/>
        </authorList>
    </citation>
    <scope>NUCLEOTIDE SEQUENCE [LARGE SCALE GENOMIC DNA]</scope>
    <source>
        <strain evidence="2 3">JCM 1334</strain>
    </source>
</reference>
<name>A0ABV5Y5R9_ARTRM</name>
<comment type="caution">
    <text evidence="2">The sequence shown here is derived from an EMBL/GenBank/DDBJ whole genome shotgun (WGS) entry which is preliminary data.</text>
</comment>
<evidence type="ECO:0000259" key="1">
    <source>
        <dbReference type="Pfam" id="PF21812"/>
    </source>
</evidence>
<evidence type="ECO:0000313" key="3">
    <source>
        <dbReference type="Proteomes" id="UP001589702"/>
    </source>
</evidence>
<protein>
    <submittedName>
        <fullName evidence="2">DUF6881 domain-containing protein</fullName>
    </submittedName>
</protein>